<dbReference type="RefSeq" id="WP_134719461.1">
    <property type="nucleotide sequence ID" value="NZ_SDKM01000028.1"/>
</dbReference>
<dbReference type="SUPFAM" id="SSF54909">
    <property type="entry name" value="Dimeric alpha+beta barrel"/>
    <property type="match status" value="1"/>
</dbReference>
<protein>
    <recommendedName>
        <fullName evidence="2">YCII-related domain-containing protein</fullName>
    </recommendedName>
</protein>
<accession>A0A4V1XYP0</accession>
<evidence type="ECO:0000259" key="2">
    <source>
        <dbReference type="Pfam" id="PF03795"/>
    </source>
</evidence>
<gene>
    <name evidence="3" type="ORF">EKO23_17740</name>
</gene>
<name>A0A4V1XYP0_9ACTN</name>
<dbReference type="InterPro" id="IPR005545">
    <property type="entry name" value="YCII"/>
</dbReference>
<evidence type="ECO:0000313" key="4">
    <source>
        <dbReference type="Proteomes" id="UP000295198"/>
    </source>
</evidence>
<dbReference type="Pfam" id="PF03795">
    <property type="entry name" value="YCII"/>
    <property type="match status" value="1"/>
</dbReference>
<comment type="caution">
    <text evidence="3">The sequence shown here is derived from an EMBL/GenBank/DDBJ whole genome shotgun (WGS) entry which is preliminary data.</text>
</comment>
<dbReference type="AlphaFoldDB" id="A0A4V1XYP0"/>
<evidence type="ECO:0000256" key="1">
    <source>
        <dbReference type="ARBA" id="ARBA00007689"/>
    </source>
</evidence>
<dbReference type="OrthoDB" id="668782at2"/>
<sequence>MADTYVFIIREEDWDSDQYLGMPPSDADSAESMFPAHAAFAVAVEKLGAKIVGGNALQNHKHGGSVVPGQGDRAVQDAVYTDASYADTSEVITGFYMVEVEDEDQARTVAAMVPTGNRIEWRKVFPTGS</sequence>
<organism evidence="3 4">
    <name type="scientific">Nocardioides guangzhouensis</name>
    <dbReference type="NCBI Taxonomy" id="2497878"/>
    <lineage>
        <taxon>Bacteria</taxon>
        <taxon>Bacillati</taxon>
        <taxon>Actinomycetota</taxon>
        <taxon>Actinomycetes</taxon>
        <taxon>Propionibacteriales</taxon>
        <taxon>Nocardioidaceae</taxon>
        <taxon>Nocardioides</taxon>
    </lineage>
</organism>
<dbReference type="InterPro" id="IPR011008">
    <property type="entry name" value="Dimeric_a/b-barrel"/>
</dbReference>
<comment type="similarity">
    <text evidence="1">Belongs to the YciI family.</text>
</comment>
<reference evidence="3 4" key="1">
    <citation type="submission" date="2019-01" db="EMBL/GenBank/DDBJ databases">
        <title>Nocardioides guangzhouensis sp. nov., an actinobacterium isolated from soil.</title>
        <authorList>
            <person name="Fu Y."/>
            <person name="Cai Y."/>
            <person name="Lin Z."/>
            <person name="Chen P."/>
        </authorList>
    </citation>
    <scope>NUCLEOTIDE SEQUENCE [LARGE SCALE GENOMIC DNA]</scope>
    <source>
        <strain evidence="3 4">130</strain>
    </source>
</reference>
<feature type="domain" description="YCII-related" evidence="2">
    <location>
        <begin position="28"/>
        <end position="117"/>
    </location>
</feature>
<keyword evidence="4" id="KW-1185">Reference proteome</keyword>
<dbReference type="Gene3D" id="3.30.70.1060">
    <property type="entry name" value="Dimeric alpha+beta barrel"/>
    <property type="match status" value="1"/>
</dbReference>
<proteinExistence type="inferred from homology"/>
<evidence type="ECO:0000313" key="3">
    <source>
        <dbReference type="EMBL" id="RYP83919.1"/>
    </source>
</evidence>
<dbReference type="Proteomes" id="UP000295198">
    <property type="component" value="Unassembled WGS sequence"/>
</dbReference>
<dbReference type="EMBL" id="SDKM01000028">
    <property type="protein sequence ID" value="RYP83919.1"/>
    <property type="molecule type" value="Genomic_DNA"/>
</dbReference>